<organism evidence="2 3">
    <name type="scientific">Rubritalea spongiae</name>
    <dbReference type="NCBI Taxonomy" id="430797"/>
    <lineage>
        <taxon>Bacteria</taxon>
        <taxon>Pseudomonadati</taxon>
        <taxon>Verrucomicrobiota</taxon>
        <taxon>Verrucomicrobiia</taxon>
        <taxon>Verrucomicrobiales</taxon>
        <taxon>Rubritaleaceae</taxon>
        <taxon>Rubritalea</taxon>
    </lineage>
</organism>
<comment type="caution">
    <text evidence="2">The sequence shown here is derived from an EMBL/GenBank/DDBJ whole genome shotgun (WGS) entry which is preliminary data.</text>
</comment>
<dbReference type="PROSITE" id="PS50983">
    <property type="entry name" value="FE_B12_PBP"/>
    <property type="match status" value="1"/>
</dbReference>
<name>A0ABW5E4A8_9BACT</name>
<dbReference type="Proteomes" id="UP001597297">
    <property type="component" value="Unassembled WGS sequence"/>
</dbReference>
<protein>
    <submittedName>
        <fullName evidence="2">ABC transporter substrate-binding protein</fullName>
    </submittedName>
</protein>
<feature type="domain" description="Fe/B12 periplasmic-binding" evidence="1">
    <location>
        <begin position="42"/>
        <end position="302"/>
    </location>
</feature>
<evidence type="ECO:0000313" key="2">
    <source>
        <dbReference type="EMBL" id="MFD2276510.1"/>
    </source>
</evidence>
<evidence type="ECO:0000313" key="3">
    <source>
        <dbReference type="Proteomes" id="UP001597297"/>
    </source>
</evidence>
<dbReference type="EMBL" id="JBHUJC010000025">
    <property type="protein sequence ID" value="MFD2276510.1"/>
    <property type="molecule type" value="Genomic_DNA"/>
</dbReference>
<dbReference type="Gene3D" id="3.40.50.1980">
    <property type="entry name" value="Nitrogenase molybdenum iron protein domain"/>
    <property type="match status" value="2"/>
</dbReference>
<dbReference type="InterPro" id="IPR050902">
    <property type="entry name" value="ABC_Transporter_SBP"/>
</dbReference>
<dbReference type="Pfam" id="PF01497">
    <property type="entry name" value="Peripla_BP_2"/>
    <property type="match status" value="1"/>
</dbReference>
<keyword evidence="3" id="KW-1185">Reference proteome</keyword>
<dbReference type="PANTHER" id="PTHR30535">
    <property type="entry name" value="VITAMIN B12-BINDING PROTEIN"/>
    <property type="match status" value="1"/>
</dbReference>
<gene>
    <name evidence="2" type="ORF">ACFSQZ_08535</name>
</gene>
<dbReference type="SUPFAM" id="SSF53807">
    <property type="entry name" value="Helical backbone' metal receptor"/>
    <property type="match status" value="1"/>
</dbReference>
<reference evidence="3" key="1">
    <citation type="journal article" date="2019" name="Int. J. Syst. Evol. Microbiol.">
        <title>The Global Catalogue of Microorganisms (GCM) 10K type strain sequencing project: providing services to taxonomists for standard genome sequencing and annotation.</title>
        <authorList>
            <consortium name="The Broad Institute Genomics Platform"/>
            <consortium name="The Broad Institute Genome Sequencing Center for Infectious Disease"/>
            <person name="Wu L."/>
            <person name="Ma J."/>
        </authorList>
    </citation>
    <scope>NUCLEOTIDE SEQUENCE [LARGE SCALE GENOMIC DNA]</scope>
    <source>
        <strain evidence="3">JCM 16545</strain>
    </source>
</reference>
<dbReference type="InterPro" id="IPR002491">
    <property type="entry name" value="ABC_transptr_periplasmic_BD"/>
</dbReference>
<sequence length="302" mass="32873">MKFTKIVVVLAVTLVAFWGSAVFKRVAKDVQEESVERVEDEQIIAMAPSSGEVLFELGLGDQLVGVSRYMRYPKAAEGIPKIGGYLDVDLESLLGLEPTVVVLLKEQADLAKQLDGLGVQHMAVDHMSIGGIQESVKILGERFQKEAKAQIVTESIQQAISEAENAGDGKGKLKVLISLGRSAGDGLIGTLTAAGAKGYHQELLKVIGVENAYQGGEAFPQLNREHLLRMDPDIIIDLFNSSDFRSLGEERILNDWQQLEELTAVKEGQVHVLGDDVHFIPGPRFVVTLQVIAEIVEAYAID</sequence>
<evidence type="ECO:0000259" key="1">
    <source>
        <dbReference type="PROSITE" id="PS50983"/>
    </source>
</evidence>
<accession>A0ABW5E4A8</accession>
<dbReference type="RefSeq" id="WP_377093011.1">
    <property type="nucleotide sequence ID" value="NZ_JBHSJM010000001.1"/>
</dbReference>
<proteinExistence type="predicted"/>
<dbReference type="PANTHER" id="PTHR30535:SF34">
    <property type="entry name" value="MOLYBDATE-BINDING PROTEIN MOLA"/>
    <property type="match status" value="1"/>
</dbReference>